<protein>
    <submittedName>
        <fullName evidence="2">Uncharacterized protein</fullName>
    </submittedName>
</protein>
<comment type="caution">
    <text evidence="2">The sequence shown here is derived from an EMBL/GenBank/DDBJ whole genome shotgun (WGS) entry which is preliminary data.</text>
</comment>
<dbReference type="Proteomes" id="UP000731907">
    <property type="component" value="Unassembled WGS sequence"/>
</dbReference>
<dbReference type="EMBL" id="JAAATX020000005">
    <property type="protein sequence ID" value="MBU9697958.1"/>
    <property type="molecule type" value="Genomic_DNA"/>
</dbReference>
<evidence type="ECO:0000313" key="2">
    <source>
        <dbReference type="EMBL" id="MBU9697958.1"/>
    </source>
</evidence>
<evidence type="ECO:0000256" key="1">
    <source>
        <dbReference type="SAM" id="SignalP"/>
    </source>
</evidence>
<evidence type="ECO:0000313" key="3">
    <source>
        <dbReference type="Proteomes" id="UP000731907"/>
    </source>
</evidence>
<keyword evidence="1" id="KW-0732">Signal</keyword>
<accession>A0ABS6J2H4</accession>
<feature type="chain" id="PRO_5045487232" evidence="1">
    <location>
        <begin position="21"/>
        <end position="168"/>
    </location>
</feature>
<sequence length="168" mass="17786">MNKIFAVAVAATLVAVPSFAQEELQDYAETENWSIMIDPGLNNGCLMISEFEDNSVVRIGIDMTTGFGYILSANPAWQGIEEGQTYPVTIALDGNTFNGEATGYPIDDLPGANVDFDNPDFLAGLVDAQSLTLTHEGTEVMSLDITGSADAVAKLIECQDKQNAASGG</sequence>
<keyword evidence="3" id="KW-1185">Reference proteome</keyword>
<gene>
    <name evidence="2" type="ORF">GU927_008850</name>
</gene>
<dbReference type="RefSeq" id="WP_161762069.1">
    <property type="nucleotide sequence ID" value="NZ_JAAATX020000005.1"/>
</dbReference>
<proteinExistence type="predicted"/>
<reference evidence="2 3" key="1">
    <citation type="submission" date="2021-06" db="EMBL/GenBank/DDBJ databases">
        <title>Rhodobacteraceae bacterium strain HSP-20.</title>
        <authorList>
            <person name="Chen W.-M."/>
        </authorList>
    </citation>
    <scope>NUCLEOTIDE SEQUENCE [LARGE SCALE GENOMIC DNA]</scope>
    <source>
        <strain evidence="2 3">HSP-20</strain>
    </source>
</reference>
<organism evidence="2 3">
    <name type="scientific">Paragemmobacter amnigenus</name>
    <dbReference type="NCBI Taxonomy" id="2852097"/>
    <lineage>
        <taxon>Bacteria</taxon>
        <taxon>Pseudomonadati</taxon>
        <taxon>Pseudomonadota</taxon>
        <taxon>Alphaproteobacteria</taxon>
        <taxon>Rhodobacterales</taxon>
        <taxon>Paracoccaceae</taxon>
        <taxon>Paragemmobacter</taxon>
    </lineage>
</organism>
<feature type="signal peptide" evidence="1">
    <location>
        <begin position="1"/>
        <end position="20"/>
    </location>
</feature>
<name>A0ABS6J2H4_9RHOB</name>